<evidence type="ECO:0000256" key="3">
    <source>
        <dbReference type="ARBA" id="ARBA00023125"/>
    </source>
</evidence>
<dbReference type="Pfam" id="PF01420">
    <property type="entry name" value="Methylase_S"/>
    <property type="match status" value="2"/>
</dbReference>
<evidence type="ECO:0000256" key="2">
    <source>
        <dbReference type="ARBA" id="ARBA00022747"/>
    </source>
</evidence>
<feature type="domain" description="Type I restriction modification DNA specificity" evidence="4">
    <location>
        <begin position="222"/>
        <end position="362"/>
    </location>
</feature>
<keyword evidence="2" id="KW-0680">Restriction system</keyword>
<reference evidence="5" key="1">
    <citation type="journal article" date="2018" name="Genome Biol.">
        <title>SKESA: strategic k-mer extension for scrupulous assemblies.</title>
        <authorList>
            <person name="Souvorov A."/>
            <person name="Agarwala R."/>
            <person name="Lipman D.J."/>
        </authorList>
    </citation>
    <scope>NUCLEOTIDE SEQUENCE</scope>
    <source>
        <strain evidence="5">R404</strain>
    </source>
</reference>
<accession>A0AAN5LDG4</accession>
<dbReference type="SUPFAM" id="SSF116734">
    <property type="entry name" value="DNA methylase specificity domain"/>
    <property type="match status" value="2"/>
</dbReference>
<dbReference type="CDD" id="cd17244">
    <property type="entry name" value="RMtype1_S_Apa101655I-TRD2-CR2_like"/>
    <property type="match status" value="1"/>
</dbReference>
<keyword evidence="5" id="KW-0540">Nuclease</keyword>
<dbReference type="PANTHER" id="PTHR30408">
    <property type="entry name" value="TYPE-1 RESTRICTION ENZYME ECOKI SPECIFICITY PROTEIN"/>
    <property type="match status" value="1"/>
</dbReference>
<comment type="caution">
    <text evidence="5">The sequence shown here is derived from an EMBL/GenBank/DDBJ whole genome shotgun (WGS) entry which is preliminary data.</text>
</comment>
<dbReference type="InterPro" id="IPR052021">
    <property type="entry name" value="Type-I_RS_S_subunit"/>
</dbReference>
<keyword evidence="3" id="KW-0238">DNA-binding</keyword>
<keyword evidence="5" id="KW-0255">Endonuclease</keyword>
<name>A0AAN5LDG4_KLEOX</name>
<comment type="similarity">
    <text evidence="1">Belongs to the type-I restriction system S methylase family.</text>
</comment>
<dbReference type="PANTHER" id="PTHR30408:SF12">
    <property type="entry name" value="TYPE I RESTRICTION ENZYME MJAVIII SPECIFICITY SUBUNIT"/>
    <property type="match status" value="1"/>
</dbReference>
<evidence type="ECO:0000259" key="4">
    <source>
        <dbReference type="Pfam" id="PF01420"/>
    </source>
</evidence>
<feature type="domain" description="Type I restriction modification DNA specificity" evidence="4">
    <location>
        <begin position="3"/>
        <end position="169"/>
    </location>
</feature>
<keyword evidence="5" id="KW-0378">Hydrolase</keyword>
<dbReference type="Gene3D" id="3.90.220.20">
    <property type="entry name" value="DNA methylase specificity domains"/>
    <property type="match status" value="2"/>
</dbReference>
<organism evidence="5 6">
    <name type="scientific">Klebsiella oxytoca</name>
    <dbReference type="NCBI Taxonomy" id="571"/>
    <lineage>
        <taxon>Bacteria</taxon>
        <taxon>Pseudomonadati</taxon>
        <taxon>Pseudomonadota</taxon>
        <taxon>Gammaproteobacteria</taxon>
        <taxon>Enterobacterales</taxon>
        <taxon>Enterobacteriaceae</taxon>
        <taxon>Klebsiella/Raoultella group</taxon>
        <taxon>Klebsiella</taxon>
    </lineage>
</organism>
<gene>
    <name evidence="5" type="ORF">I8Y21_005745</name>
</gene>
<dbReference type="GO" id="GO:0004519">
    <property type="term" value="F:endonuclease activity"/>
    <property type="evidence" value="ECO:0007669"/>
    <property type="project" value="UniProtKB-KW"/>
</dbReference>
<evidence type="ECO:0000313" key="5">
    <source>
        <dbReference type="EMBL" id="HAT1684925.1"/>
    </source>
</evidence>
<dbReference type="InterPro" id="IPR044946">
    <property type="entry name" value="Restrct_endonuc_typeI_TRD_sf"/>
</dbReference>
<dbReference type="GO" id="GO:0003677">
    <property type="term" value="F:DNA binding"/>
    <property type="evidence" value="ECO:0007669"/>
    <property type="project" value="UniProtKB-KW"/>
</dbReference>
<dbReference type="AlphaFoldDB" id="A0AAN5LDG4"/>
<protein>
    <submittedName>
        <fullName evidence="5">Restriction endonuclease subunit S</fullName>
    </submittedName>
</protein>
<dbReference type="InterPro" id="IPR000055">
    <property type="entry name" value="Restrct_endonuc_typeI_TRD"/>
</dbReference>
<dbReference type="GO" id="GO:0009307">
    <property type="term" value="P:DNA restriction-modification system"/>
    <property type="evidence" value="ECO:0007669"/>
    <property type="project" value="UniProtKB-KW"/>
</dbReference>
<dbReference type="Proteomes" id="UP000856143">
    <property type="component" value="Unassembled WGS sequence"/>
</dbReference>
<proteinExistence type="inferred from homology"/>
<evidence type="ECO:0000256" key="1">
    <source>
        <dbReference type="ARBA" id="ARBA00010923"/>
    </source>
</evidence>
<reference evidence="5" key="2">
    <citation type="submission" date="2020-11" db="EMBL/GenBank/DDBJ databases">
        <authorList>
            <consortium name="NCBI Pathogen Detection Project"/>
        </authorList>
    </citation>
    <scope>NUCLEOTIDE SEQUENCE</scope>
    <source>
        <strain evidence="5">R404</strain>
    </source>
</reference>
<dbReference type="EMBL" id="DACSEO010000131">
    <property type="protein sequence ID" value="HAT1684925.1"/>
    <property type="molecule type" value="Genomic_DNA"/>
</dbReference>
<sequence length="396" mass="44693">MSWPMVKLSNVCDINIGKTPSRGNNRYWGKGHKWLSIADMNQGKWISTTKEQITDLAVEESGIKKVPANTVLFSFKLSIGKVCLSENEIYTNEAIAALPIKDKSKLDTLFLSHVMKSLLFSNMTDNAVMGATLNKKKLAEILIPLPPIEEQKRIAAILDKTDGVRQKREQAIKIANDFLYSVFLEMFGDPVINPKGFQTRLLSDFFIDEKNGTKCGPFGSALKKDEYTKIGVPVWNMDNITLKGDFIDSPSLWISEDKYEELNSYSVLDGDVIISRAGTVGKMGVVRTNSLKSIISTNLIRVRFGEKLYPEYFVSLMTYCKGRVGNLKTGPDGTFTHMNTGVLSDLTFPYPPLELQKKYIQIRQAVMLIINHYNNFDFRIDEAFRAINQKAFFCQS</sequence>
<evidence type="ECO:0000313" key="6">
    <source>
        <dbReference type="Proteomes" id="UP000856143"/>
    </source>
</evidence>